<dbReference type="AlphaFoldDB" id="A0A433SFQ1"/>
<evidence type="ECO:0000313" key="1">
    <source>
        <dbReference type="EMBL" id="RUS67558.1"/>
    </source>
</evidence>
<dbReference type="Gene3D" id="2.20.28.30">
    <property type="entry name" value="RNA polymerase ii, chain L"/>
    <property type="match status" value="1"/>
</dbReference>
<evidence type="ECO:0000313" key="2">
    <source>
        <dbReference type="Proteomes" id="UP000286947"/>
    </source>
</evidence>
<dbReference type="Proteomes" id="UP000286947">
    <property type="component" value="Unassembled WGS sequence"/>
</dbReference>
<protein>
    <submittedName>
        <fullName evidence="1">Uncharacterized protein</fullName>
    </submittedName>
</protein>
<keyword evidence="2" id="KW-1185">Reference proteome</keyword>
<gene>
    <name evidence="1" type="ORF">CUZ56_00032</name>
</gene>
<accession>A0A433SFQ1</accession>
<comment type="caution">
    <text evidence="1">The sequence shown here is derived from an EMBL/GenBank/DDBJ whole genome shotgun (WGS) entry which is preliminary data.</text>
</comment>
<dbReference type="EMBL" id="PQSP01000001">
    <property type="protein sequence ID" value="RUS67558.1"/>
    <property type="molecule type" value="Genomic_DNA"/>
</dbReference>
<organism evidence="1 2">
    <name type="scientific">Saezia sanguinis</name>
    <dbReference type="NCBI Taxonomy" id="1965230"/>
    <lineage>
        <taxon>Bacteria</taxon>
        <taxon>Pseudomonadati</taxon>
        <taxon>Pseudomonadota</taxon>
        <taxon>Betaproteobacteria</taxon>
        <taxon>Burkholderiales</taxon>
        <taxon>Saeziaceae</taxon>
        <taxon>Saezia</taxon>
    </lineage>
</organism>
<name>A0A433SFQ1_9BURK</name>
<reference evidence="1 2" key="1">
    <citation type="submission" date="2018-01" db="EMBL/GenBank/DDBJ databases">
        <title>Saezia sanguinis gen. nov., sp. nov., in the order Burkholderiales isolated from human blood.</title>
        <authorList>
            <person name="Medina-Pascual M.J."/>
            <person name="Valdezate S."/>
            <person name="Monzon S."/>
            <person name="Cuesta I."/>
            <person name="Carrasco G."/>
            <person name="Villalon P."/>
            <person name="Saez-Nieto J.A."/>
        </authorList>
    </citation>
    <scope>NUCLEOTIDE SEQUENCE [LARGE SCALE GENOMIC DNA]</scope>
    <source>
        <strain evidence="1 2">CNM695-12</strain>
    </source>
</reference>
<proteinExistence type="predicted"/>
<sequence length="60" mass="6539">MKKVEATCPKCNHTWEENLAQVRANPAVQCPHCGQSVKVSLDTIKKACTCGGDCTNCNHH</sequence>